<keyword evidence="6" id="KW-0479">Metal-binding</keyword>
<feature type="binding site" evidence="6">
    <location>
        <position position="254"/>
    </location>
    <ligand>
        <name>Zn(2+)</name>
        <dbReference type="ChEBI" id="CHEBI:29105"/>
    </ligand>
</feature>
<feature type="binding site" evidence="6">
    <location>
        <position position="250"/>
    </location>
    <ligand>
        <name>Zn(2+)</name>
        <dbReference type="ChEBI" id="CHEBI:29105"/>
    </ligand>
</feature>
<protein>
    <submittedName>
        <fullName evidence="8">Uncharacterized protein</fullName>
    </submittedName>
</protein>
<dbReference type="EMBL" id="KV453857">
    <property type="protein sequence ID" value="ODV84431.1"/>
    <property type="molecule type" value="Genomic_DNA"/>
</dbReference>
<organism evidence="8 9">
    <name type="scientific">[Candida] arabinofermentans NRRL YB-2248</name>
    <dbReference type="NCBI Taxonomy" id="983967"/>
    <lineage>
        <taxon>Eukaryota</taxon>
        <taxon>Fungi</taxon>
        <taxon>Dikarya</taxon>
        <taxon>Ascomycota</taxon>
        <taxon>Saccharomycotina</taxon>
        <taxon>Pichiomycetes</taxon>
        <taxon>Pichiales</taxon>
        <taxon>Pichiaceae</taxon>
        <taxon>Ogataea</taxon>
        <taxon>Ogataea/Candida clade</taxon>
    </lineage>
</organism>
<comment type="subcellular location">
    <subcellularLocation>
        <location evidence="1">Membrane</location>
        <topology evidence="1">Multi-pass membrane protein</topology>
    </subcellularLocation>
</comment>
<dbReference type="OrthoDB" id="529367at2759"/>
<proteinExistence type="inferred from homology"/>
<keyword evidence="9" id="KW-1185">Reference proteome</keyword>
<dbReference type="PANTHER" id="PTHR20855">
    <property type="entry name" value="ADIPOR/PROGESTIN RECEPTOR-RELATED"/>
    <property type="match status" value="1"/>
</dbReference>
<accession>A0A1E4SY77</accession>
<sequence length="281" mass="31961">MSSTKVRLYKYEDVPEWQQDNHYILTGYVKETNSFFKCYESLFYIQNETVNIFTHLIPESLFPVIPASVISIPKYSNTTITDYLIFVLFFAGFSTCLSCSATFHCVKCHSYKVASVGSQVDYVGIIALIVTSMVGIIHYSLIDDPKASLIFISMVLVLGFSCLYMTLNPEFKEPHWRPFRAAMFISFGISSVFPILYGLKVYGVDQIFKRAGLVWVLGEAVGYISGAVLYAIRVPERFHPGRFDIYGNSHQIFHVLVVLSAFSHFKGLVESYRYAHTDLMN</sequence>
<keyword evidence="3 7" id="KW-0812">Transmembrane</keyword>
<dbReference type="InterPro" id="IPR004254">
    <property type="entry name" value="AdipoR/HlyIII-related"/>
</dbReference>
<dbReference type="STRING" id="983967.A0A1E4SY77"/>
<evidence type="ECO:0000256" key="1">
    <source>
        <dbReference type="ARBA" id="ARBA00004141"/>
    </source>
</evidence>
<evidence type="ECO:0000313" key="8">
    <source>
        <dbReference type="EMBL" id="ODV84431.1"/>
    </source>
</evidence>
<feature type="binding site" evidence="6">
    <location>
        <position position="104"/>
    </location>
    <ligand>
        <name>Zn(2+)</name>
        <dbReference type="ChEBI" id="CHEBI:29105"/>
    </ligand>
</feature>
<feature type="transmembrane region" description="Helical" evidence="7">
    <location>
        <begin position="252"/>
        <end position="269"/>
    </location>
</feature>
<feature type="transmembrane region" description="Helical" evidence="7">
    <location>
        <begin position="83"/>
        <end position="103"/>
    </location>
</feature>
<evidence type="ECO:0000256" key="5">
    <source>
        <dbReference type="ARBA" id="ARBA00023136"/>
    </source>
</evidence>
<gene>
    <name evidence="8" type="ORF">CANARDRAFT_201316</name>
</gene>
<feature type="transmembrane region" description="Helical" evidence="7">
    <location>
        <begin position="149"/>
        <end position="167"/>
    </location>
</feature>
<evidence type="ECO:0000256" key="7">
    <source>
        <dbReference type="SAM" id="Phobius"/>
    </source>
</evidence>
<keyword evidence="5 7" id="KW-0472">Membrane</keyword>
<evidence type="ECO:0000256" key="3">
    <source>
        <dbReference type="ARBA" id="ARBA00022692"/>
    </source>
</evidence>
<comment type="similarity">
    <text evidence="2">Belongs to the ADIPOR family.</text>
</comment>
<reference evidence="9" key="1">
    <citation type="submission" date="2016-04" db="EMBL/GenBank/DDBJ databases">
        <title>Comparative genomics of biotechnologically important yeasts.</title>
        <authorList>
            <consortium name="DOE Joint Genome Institute"/>
            <person name="Riley R."/>
            <person name="Haridas S."/>
            <person name="Wolfe K.H."/>
            <person name="Lopes M.R."/>
            <person name="Hittinger C.T."/>
            <person name="Goker M."/>
            <person name="Salamov A."/>
            <person name="Wisecaver J."/>
            <person name="Long T.M."/>
            <person name="Aerts A.L."/>
            <person name="Barry K."/>
            <person name="Choi C."/>
            <person name="Clum A."/>
            <person name="Coughlan A.Y."/>
            <person name="Deshpande S."/>
            <person name="Douglass A.P."/>
            <person name="Hanson S.J."/>
            <person name="Klenk H.-P."/>
            <person name="Labutti K."/>
            <person name="Lapidus A."/>
            <person name="Lindquist E."/>
            <person name="Lipzen A."/>
            <person name="Meier-Kolthoff J.P."/>
            <person name="Ohm R.A."/>
            <person name="Otillar R.P."/>
            <person name="Pangilinan J."/>
            <person name="Peng Y."/>
            <person name="Rokas A."/>
            <person name="Rosa C.A."/>
            <person name="Scheuner C."/>
            <person name="Sibirny A.A."/>
            <person name="Slot J.C."/>
            <person name="Stielow J.B."/>
            <person name="Sun H."/>
            <person name="Kurtzman C.P."/>
            <person name="Blackwell M."/>
            <person name="Grigoriev I.V."/>
            <person name="Jeffries T.W."/>
        </authorList>
    </citation>
    <scope>NUCLEOTIDE SEQUENCE [LARGE SCALE GENOMIC DNA]</scope>
    <source>
        <strain evidence="9">NRRL YB-2248</strain>
    </source>
</reference>
<feature type="transmembrane region" description="Helical" evidence="7">
    <location>
        <begin position="123"/>
        <end position="142"/>
    </location>
</feature>
<keyword evidence="4 7" id="KW-1133">Transmembrane helix</keyword>
<evidence type="ECO:0000313" key="9">
    <source>
        <dbReference type="Proteomes" id="UP000094801"/>
    </source>
</evidence>
<dbReference type="GO" id="GO:0038023">
    <property type="term" value="F:signaling receptor activity"/>
    <property type="evidence" value="ECO:0007669"/>
    <property type="project" value="TreeGrafter"/>
</dbReference>
<dbReference type="Pfam" id="PF03006">
    <property type="entry name" value="HlyIII"/>
    <property type="match status" value="1"/>
</dbReference>
<dbReference type="Proteomes" id="UP000094801">
    <property type="component" value="Unassembled WGS sequence"/>
</dbReference>
<evidence type="ECO:0000256" key="2">
    <source>
        <dbReference type="ARBA" id="ARBA00007018"/>
    </source>
</evidence>
<dbReference type="PANTHER" id="PTHR20855:SF52">
    <property type="entry name" value="ADIPONECTIN RECEPTOR PROTEIN"/>
    <property type="match status" value="1"/>
</dbReference>
<keyword evidence="6" id="KW-0862">Zinc</keyword>
<dbReference type="GO" id="GO:0016020">
    <property type="term" value="C:membrane"/>
    <property type="evidence" value="ECO:0007669"/>
    <property type="project" value="UniProtKB-SubCell"/>
</dbReference>
<evidence type="ECO:0000256" key="6">
    <source>
        <dbReference type="PIRSR" id="PIRSR604254-1"/>
    </source>
</evidence>
<name>A0A1E4SY77_9ASCO</name>
<dbReference type="AlphaFoldDB" id="A0A1E4SY77"/>
<feature type="transmembrane region" description="Helical" evidence="7">
    <location>
        <begin position="211"/>
        <end position="232"/>
    </location>
</feature>
<evidence type="ECO:0000256" key="4">
    <source>
        <dbReference type="ARBA" id="ARBA00022989"/>
    </source>
</evidence>
<dbReference type="GO" id="GO:0006882">
    <property type="term" value="P:intracellular zinc ion homeostasis"/>
    <property type="evidence" value="ECO:0007669"/>
    <property type="project" value="TreeGrafter"/>
</dbReference>
<dbReference type="GO" id="GO:0046872">
    <property type="term" value="F:metal ion binding"/>
    <property type="evidence" value="ECO:0007669"/>
    <property type="project" value="UniProtKB-KW"/>
</dbReference>
<feature type="transmembrane region" description="Helical" evidence="7">
    <location>
        <begin position="179"/>
        <end position="199"/>
    </location>
</feature>